<reference evidence="2 3" key="1">
    <citation type="submission" date="2019-12" db="EMBL/GenBank/DDBJ databases">
        <title>Functional and genomic insights into the Sphingobium yanoikuyae YC-JY1, a bacterium efficiently degrading bisphenol A.</title>
        <authorList>
            <person name="Jia Y."/>
            <person name="Li X."/>
            <person name="Wang J."/>
            <person name="Eltoukhy A."/>
            <person name="Lamraoui I."/>
            <person name="Yan Y."/>
        </authorList>
    </citation>
    <scope>NUCLEOTIDE SEQUENCE [LARGE SCALE GENOMIC DNA]</scope>
    <source>
        <strain evidence="2 3">YC-JY1</strain>
    </source>
</reference>
<organism evidence="2 3">
    <name type="scientific">Sphingobium yanoikuyae</name>
    <name type="common">Sphingomonas yanoikuyae</name>
    <dbReference type="NCBI Taxonomy" id="13690"/>
    <lineage>
        <taxon>Bacteria</taxon>
        <taxon>Pseudomonadati</taxon>
        <taxon>Pseudomonadota</taxon>
        <taxon>Alphaproteobacteria</taxon>
        <taxon>Sphingomonadales</taxon>
        <taxon>Sphingomonadaceae</taxon>
        <taxon>Sphingobium</taxon>
    </lineage>
</organism>
<evidence type="ECO:0000313" key="2">
    <source>
        <dbReference type="EMBL" id="QHD69229.1"/>
    </source>
</evidence>
<protein>
    <submittedName>
        <fullName evidence="2">Uncharacterized protein</fullName>
    </submittedName>
</protein>
<accession>A0A6P1GL78</accession>
<keyword evidence="1" id="KW-0732">Signal</keyword>
<gene>
    <name evidence="2" type="ORF">GS397_20690</name>
</gene>
<evidence type="ECO:0000313" key="3">
    <source>
        <dbReference type="Proteomes" id="UP000464086"/>
    </source>
</evidence>
<feature type="chain" id="PRO_5027112135" evidence="1">
    <location>
        <begin position="22"/>
        <end position="75"/>
    </location>
</feature>
<name>A0A6P1GL78_SPHYA</name>
<dbReference type="Proteomes" id="UP000464086">
    <property type="component" value="Chromosome"/>
</dbReference>
<feature type="signal peptide" evidence="1">
    <location>
        <begin position="1"/>
        <end position="21"/>
    </location>
</feature>
<dbReference type="AlphaFoldDB" id="A0A6P1GL78"/>
<dbReference type="EMBL" id="CP047218">
    <property type="protein sequence ID" value="QHD69229.1"/>
    <property type="molecule type" value="Genomic_DNA"/>
</dbReference>
<dbReference type="RefSeq" id="WP_159367544.1">
    <property type="nucleotide sequence ID" value="NZ_CP047218.1"/>
</dbReference>
<sequence>MMRRSIALCMTALSLALVATAGTGADAQPGSTPVAAAEDPLFTQPYIDIDEWRDAPVRHRYVPGGFKGTETRFSA</sequence>
<evidence type="ECO:0000256" key="1">
    <source>
        <dbReference type="SAM" id="SignalP"/>
    </source>
</evidence>
<proteinExistence type="predicted"/>